<dbReference type="EMBL" id="AP014940">
    <property type="protein sequence ID" value="BAV98209.1"/>
    <property type="molecule type" value="Genomic_DNA"/>
</dbReference>
<gene>
    <name evidence="1" type="ORF">LEN_2722</name>
</gene>
<dbReference type="InterPro" id="IPR010836">
    <property type="entry name" value="SapC"/>
</dbReference>
<dbReference type="KEGG" id="lem:LEN_2722"/>
<proteinExistence type="predicted"/>
<accession>A0AAU9ALN4</accession>
<name>A0AAU9ALN4_LYSEN</name>
<protein>
    <submittedName>
        <fullName evidence="1">SapC-related protein</fullName>
    </submittedName>
</protein>
<dbReference type="AlphaFoldDB" id="A0AAU9ALN4"/>
<reference evidence="1 2" key="1">
    <citation type="journal article" date="2017" name="DNA Res.">
        <title>Complete genome sequence and expression profile of the commercial lytic enzyme producer Lysobacter enzymogenes M497-1.</title>
        <authorList>
            <person name="Takami H."/>
            <person name="Toyoda A."/>
            <person name="Uchiyama I."/>
            <person name="Itoh T."/>
            <person name="Takaki Y."/>
            <person name="Arai W."/>
            <person name="Nishi S."/>
            <person name="Kawai M."/>
            <person name="Shinya K."/>
            <person name="Ikeda H."/>
        </authorList>
    </citation>
    <scope>NUCLEOTIDE SEQUENCE [LARGE SCALE GENOMIC DNA]</scope>
    <source>
        <strain evidence="1 2">M497-1</strain>
    </source>
</reference>
<sequence length="248" mass="27586">MLIYDRVVPLNRDTHRNLRIRSSQHNARFAASLNSVPVATVEFPSAATEYAIVFAKLANGDFLPAVLVGLRNQQNLYVDDSARWRRGYVPAFLRQYPFVLAEDRDSGTVTVCVDMAYDGLSEEEGEPLFGDDGADTENLTRAMGFLQDLHNEFKRTAAFAAKLKELDLLEERVIRFGTGDQPQAELNGVYAVSEEKLMKLDDAQLPDLFRTGALGLIYTHLLSMRNLERLSELAQQEEGKGAASGAVN</sequence>
<dbReference type="Pfam" id="PF07277">
    <property type="entry name" value="SapC"/>
    <property type="match status" value="1"/>
</dbReference>
<evidence type="ECO:0000313" key="1">
    <source>
        <dbReference type="EMBL" id="BAV98209.1"/>
    </source>
</evidence>
<dbReference type="GeneID" id="83064563"/>
<dbReference type="RefSeq" id="WP_172437256.1">
    <property type="nucleotide sequence ID" value="NZ_AP014940.1"/>
</dbReference>
<evidence type="ECO:0000313" key="2">
    <source>
        <dbReference type="Proteomes" id="UP000218824"/>
    </source>
</evidence>
<organism evidence="1 2">
    <name type="scientific">Lysobacter enzymogenes</name>
    <dbReference type="NCBI Taxonomy" id="69"/>
    <lineage>
        <taxon>Bacteria</taxon>
        <taxon>Pseudomonadati</taxon>
        <taxon>Pseudomonadota</taxon>
        <taxon>Gammaproteobacteria</taxon>
        <taxon>Lysobacterales</taxon>
        <taxon>Lysobacteraceae</taxon>
        <taxon>Lysobacter</taxon>
    </lineage>
</organism>
<dbReference type="Proteomes" id="UP000218824">
    <property type="component" value="Chromosome"/>
</dbReference>